<sequence>MTVPCFEIYEVIGPAIATAIFDALDFIDVWLIQFIHTNNVSAQMIIEIDQRGHHVNRVSVYLMNKGFRCKCT</sequence>
<dbReference type="Proteomes" id="UP000011922">
    <property type="component" value="Unassembled WGS sequence"/>
</dbReference>
<name>M5PSI5_DESAF</name>
<organism evidence="1 2">
    <name type="scientific">Desulfocurvibacter africanus PCS</name>
    <dbReference type="NCBI Taxonomy" id="1262666"/>
    <lineage>
        <taxon>Bacteria</taxon>
        <taxon>Pseudomonadati</taxon>
        <taxon>Thermodesulfobacteriota</taxon>
        <taxon>Desulfovibrionia</taxon>
        <taxon>Desulfovibrionales</taxon>
        <taxon>Desulfovibrionaceae</taxon>
        <taxon>Desulfocurvibacter</taxon>
    </lineage>
</organism>
<evidence type="ECO:0000313" key="1">
    <source>
        <dbReference type="EMBL" id="EMG37337.1"/>
    </source>
</evidence>
<accession>M5PSI5</accession>
<dbReference type="AlphaFoldDB" id="M5PSI5"/>
<evidence type="ECO:0000313" key="2">
    <source>
        <dbReference type="Proteomes" id="UP000011922"/>
    </source>
</evidence>
<reference evidence="1 2" key="1">
    <citation type="journal article" date="2013" name="Genome Announc.">
        <title>Draft Genome Sequence for Desulfovibrio africanus Strain PCS.</title>
        <authorList>
            <person name="Brown S.D."/>
            <person name="Utturkar S.M."/>
            <person name="Arkin A.P."/>
            <person name="Deutschbauer A.M."/>
            <person name="Elias D.A."/>
            <person name="Hazen T.C."/>
            <person name="Chakraborty R."/>
        </authorList>
    </citation>
    <scope>NUCLEOTIDE SEQUENCE [LARGE SCALE GENOMIC DNA]</scope>
    <source>
        <strain evidence="1 2">PCS</strain>
    </source>
</reference>
<proteinExistence type="predicted"/>
<gene>
    <name evidence="1" type="ORF">PCS_01849</name>
</gene>
<comment type="caution">
    <text evidence="1">The sequence shown here is derived from an EMBL/GenBank/DDBJ whole genome shotgun (WGS) entry which is preliminary data.</text>
</comment>
<protein>
    <submittedName>
        <fullName evidence="1">Uncharacterized protein</fullName>
    </submittedName>
</protein>
<dbReference type="EMBL" id="AOSV01000019">
    <property type="protein sequence ID" value="EMG37337.1"/>
    <property type="molecule type" value="Genomic_DNA"/>
</dbReference>